<organism evidence="1 2">
    <name type="scientific">Polymorphum gilvum (strain LMG 25793 / CGMCC 1.9160 / SL003B-26A1)</name>
    <dbReference type="NCBI Taxonomy" id="991905"/>
    <lineage>
        <taxon>Bacteria</taxon>
        <taxon>Pseudomonadati</taxon>
        <taxon>Pseudomonadota</taxon>
        <taxon>Alphaproteobacteria</taxon>
        <taxon>Rhodobacterales</taxon>
        <taxon>Paracoccaceae</taxon>
        <taxon>Polymorphum</taxon>
    </lineage>
</organism>
<dbReference type="EMBL" id="CP002568">
    <property type="protein sequence ID" value="ADZ69050.1"/>
    <property type="molecule type" value="Genomic_DNA"/>
</dbReference>
<proteinExistence type="predicted"/>
<dbReference type="HOGENOM" id="CLU_2701630_0_0_5"/>
<evidence type="ECO:0000313" key="2">
    <source>
        <dbReference type="Proteomes" id="UP000008130"/>
    </source>
</evidence>
<protein>
    <submittedName>
        <fullName evidence="1">Uncharacterized protein</fullName>
    </submittedName>
</protein>
<dbReference type="KEGG" id="pgv:SL003B_0617"/>
<dbReference type="AlphaFoldDB" id="F2J4V8"/>
<sequence>MVEVGDGGLGRIRQAQIDDFSAESLHAFRALLGLVRLSFHSDQQYKWRFLSLKRPVRRNNSFCEILFVLKKGT</sequence>
<keyword evidence="2" id="KW-1185">Reference proteome</keyword>
<accession>F2J4V8</accession>
<gene>
    <name evidence="1" type="ordered locus">SL003B_0617</name>
</gene>
<dbReference type="STRING" id="991905.SL003B_0617"/>
<evidence type="ECO:0000313" key="1">
    <source>
        <dbReference type="EMBL" id="ADZ69050.1"/>
    </source>
</evidence>
<dbReference type="Proteomes" id="UP000008130">
    <property type="component" value="Chromosome"/>
</dbReference>
<name>F2J4V8_POLGS</name>
<reference evidence="1 2" key="1">
    <citation type="journal article" date="2011" name="J. Bacteriol.">
        <title>Complete genome sequence of Polymorphum gilvum SL003B-26A1T, a crude oil-degrading bacterium from oil-polluted saline soil.</title>
        <authorList>
            <person name="Li S.G."/>
            <person name="Tang Y.Q."/>
            <person name="Nie Y."/>
            <person name="Cai M."/>
            <person name="Wu X.L."/>
        </authorList>
    </citation>
    <scope>NUCLEOTIDE SEQUENCE [LARGE SCALE GENOMIC DNA]</scope>
    <source>
        <strain evidence="2">LMG 25793 / CGMCC 1.9160 / SL003B-26A1</strain>
    </source>
</reference>